<evidence type="ECO:0000313" key="2">
    <source>
        <dbReference type="Proteomes" id="UP000054107"/>
    </source>
</evidence>
<dbReference type="AlphaFoldDB" id="A0A0B7NRV8"/>
<evidence type="ECO:0000313" key="1">
    <source>
        <dbReference type="EMBL" id="CEP18255.1"/>
    </source>
</evidence>
<accession>A0A0B7NRV8</accession>
<sequence>MAAFAMVLADQIFIYGPPANGVYHAKDVMDIRYQVRFNGMTKIWRTSATLVHDATNTTVAAFPSVKWSAYSKRNSAHKTWTIPSGLPDGNYTLSINANVTRLCSTNSDGNAPFTQCPTTLSEHRSFVISNSTQNDF</sequence>
<reference evidence="1 2" key="1">
    <citation type="submission" date="2014-09" db="EMBL/GenBank/DDBJ databases">
        <authorList>
            <person name="Ellenberger Sabrina"/>
        </authorList>
    </citation>
    <scope>NUCLEOTIDE SEQUENCE [LARGE SCALE GENOMIC DNA]</scope>
    <source>
        <strain evidence="1 2">CBS 412.66</strain>
    </source>
</reference>
<gene>
    <name evidence="1" type="primary">PARPA_12557.1 scaffold 45109</name>
</gene>
<dbReference type="OrthoDB" id="2277867at2759"/>
<name>A0A0B7NRV8_9FUNG</name>
<evidence type="ECO:0008006" key="3">
    <source>
        <dbReference type="Google" id="ProtNLM"/>
    </source>
</evidence>
<keyword evidence="2" id="KW-1185">Reference proteome</keyword>
<organism evidence="1 2">
    <name type="scientific">Parasitella parasitica</name>
    <dbReference type="NCBI Taxonomy" id="35722"/>
    <lineage>
        <taxon>Eukaryota</taxon>
        <taxon>Fungi</taxon>
        <taxon>Fungi incertae sedis</taxon>
        <taxon>Mucoromycota</taxon>
        <taxon>Mucoromycotina</taxon>
        <taxon>Mucoromycetes</taxon>
        <taxon>Mucorales</taxon>
        <taxon>Mucorineae</taxon>
        <taxon>Mucoraceae</taxon>
        <taxon>Parasitella</taxon>
    </lineage>
</organism>
<dbReference type="EMBL" id="LN733769">
    <property type="protein sequence ID" value="CEP18255.1"/>
    <property type="molecule type" value="Genomic_DNA"/>
</dbReference>
<proteinExistence type="predicted"/>
<dbReference type="Proteomes" id="UP000054107">
    <property type="component" value="Unassembled WGS sequence"/>
</dbReference>
<protein>
    <recommendedName>
        <fullName evidence="3">Rhamnogalacturonan lyase domain-containing protein</fullName>
    </recommendedName>
</protein>